<name>A0ABT5SBN7_9FLAO</name>
<comment type="caution">
    <text evidence="2">The sequence shown here is derived from an EMBL/GenBank/DDBJ whole genome shotgun (WGS) entry which is preliminary data.</text>
</comment>
<dbReference type="Proteomes" id="UP001151478">
    <property type="component" value="Unassembled WGS sequence"/>
</dbReference>
<evidence type="ECO:0000313" key="3">
    <source>
        <dbReference type="Proteomes" id="UP001151478"/>
    </source>
</evidence>
<keyword evidence="1" id="KW-0732">Signal</keyword>
<organism evidence="2 3">
    <name type="scientific">Polaribacter ponticola</name>
    <dbReference type="NCBI Taxonomy" id="2978475"/>
    <lineage>
        <taxon>Bacteria</taxon>
        <taxon>Pseudomonadati</taxon>
        <taxon>Bacteroidota</taxon>
        <taxon>Flavobacteriia</taxon>
        <taxon>Flavobacteriales</taxon>
        <taxon>Flavobacteriaceae</taxon>
    </lineage>
</organism>
<gene>
    <name evidence="2" type="ORF">N5A56_014400</name>
</gene>
<reference evidence="2" key="1">
    <citation type="submission" date="2023-02" db="EMBL/GenBank/DDBJ databases">
        <title>Polaribacter ponticola sp. nov., isolated from seawater.</title>
        <authorList>
            <person name="Baek J.H."/>
            <person name="Kim J.M."/>
            <person name="Choi D.G."/>
            <person name="Jeon C.O."/>
        </authorList>
    </citation>
    <scope>NUCLEOTIDE SEQUENCE</scope>
    <source>
        <strain evidence="2">MSW5</strain>
    </source>
</reference>
<dbReference type="EMBL" id="JAOSLC020000003">
    <property type="protein sequence ID" value="MDD7915534.1"/>
    <property type="molecule type" value="Genomic_DNA"/>
</dbReference>
<sequence length="139" mass="15072">MYKKLIFLLIFIPFFLQSQTQIGVDIDGKLAGDQLGWSTAISNDGSIIAVGASGVISNKGYVKVYKNENNNWIQQGNDIIGDNIGDFFGYTLSISNDGLILAIGAYGANNNSGLVKVYKFNNNSWSQLGSTILGEKYCT</sequence>
<evidence type="ECO:0000313" key="2">
    <source>
        <dbReference type="EMBL" id="MDD7915534.1"/>
    </source>
</evidence>
<dbReference type="PANTHER" id="PTHR36220:SF1">
    <property type="entry name" value="GAMMA TUBULIN COMPLEX COMPONENT C-TERMINAL DOMAIN-CONTAINING PROTEIN"/>
    <property type="match status" value="1"/>
</dbReference>
<dbReference type="RefSeq" id="WP_265726797.1">
    <property type="nucleotide sequence ID" value="NZ_JAOSLC020000003.1"/>
</dbReference>
<dbReference type="SUPFAM" id="SSF50965">
    <property type="entry name" value="Galactose oxidase, central domain"/>
    <property type="match status" value="1"/>
</dbReference>
<dbReference type="InterPro" id="IPR011043">
    <property type="entry name" value="Gal_Oxase/kelch_b-propeller"/>
</dbReference>
<dbReference type="PANTHER" id="PTHR36220">
    <property type="entry name" value="UNNAMED PRODUCT"/>
    <property type="match status" value="1"/>
</dbReference>
<feature type="chain" id="PRO_5047019979" description="T9SS C-terminal target domain-containing protein" evidence="1">
    <location>
        <begin position="21"/>
        <end position="139"/>
    </location>
</feature>
<protein>
    <recommendedName>
        <fullName evidence="4">T9SS C-terminal target domain-containing protein</fullName>
    </recommendedName>
</protein>
<dbReference type="InterPro" id="IPR028994">
    <property type="entry name" value="Integrin_alpha_N"/>
</dbReference>
<accession>A0ABT5SBN7</accession>
<feature type="signal peptide" evidence="1">
    <location>
        <begin position="1"/>
        <end position="20"/>
    </location>
</feature>
<evidence type="ECO:0000256" key="1">
    <source>
        <dbReference type="SAM" id="SignalP"/>
    </source>
</evidence>
<keyword evidence="3" id="KW-1185">Reference proteome</keyword>
<proteinExistence type="predicted"/>
<evidence type="ECO:0008006" key="4">
    <source>
        <dbReference type="Google" id="ProtNLM"/>
    </source>
</evidence>
<dbReference type="Gene3D" id="2.130.10.130">
    <property type="entry name" value="Integrin alpha, N-terminal"/>
    <property type="match status" value="1"/>
</dbReference>